<dbReference type="PANTHER" id="PTHR32463">
    <property type="entry name" value="L-FUCOSE KINASE"/>
    <property type="match status" value="1"/>
</dbReference>
<dbReference type="InterPro" id="IPR052203">
    <property type="entry name" value="GHMP_Kinase-Related"/>
</dbReference>
<dbReference type="Gene3D" id="3.90.550.10">
    <property type="entry name" value="Spore Coat Polysaccharide Biosynthesis Protein SpsA, Chain A"/>
    <property type="match status" value="1"/>
</dbReference>
<evidence type="ECO:0000256" key="3">
    <source>
        <dbReference type="ARBA" id="ARBA00022777"/>
    </source>
</evidence>
<dbReference type="Proteomes" id="UP000318017">
    <property type="component" value="Chromosome"/>
</dbReference>
<dbReference type="PANTHER" id="PTHR32463:SF0">
    <property type="entry name" value="L-FUCOSE KINASE"/>
    <property type="match status" value="1"/>
</dbReference>
<sequence>MSKSKSANVADLLEIVTSNDPEQRDASLDTACSDMNAEQLLTACQQLDDFRRECPNLYHRVRALFFLYAIHRFHLPRVLVESECGRIPLGGYQHLLQRRFSEAIGEFLGEQRRAGASIALSSALATSYYRLAFQTLADQVRTSVRTVKGNQWMFRTGHPADTPLRIRPELLRPTSEGAFPILREKTSVRMDFSHSGWSDIFFLGMDFPEGARAINASIDLAIRGVHTAPQPPIDAALRVIDEPVLRLVSIDLEASVDVQTVPEVFDFARDYLGLLKAAVIASGLFPPGMEGCEAPVTSVLNRLVGAGRGLEIVSRVNDIPKGSRLAVSTNLLGSLIAVCMRATGQTSSLTGPLEESDRRIVAARAILGEWIGGSGGGWQDSGGIWPGIKLISGAQATPEDPEFGVSRGRLLPEHHVFSEEEISTETRQRLQDSLVLVHGGMAQNVGPILEMVTEKYLLRSPQEWQARKHAMSILDEIQIALKSGDVQRIGALTGQNFSGPLQQMIPWCSNQYTEELIKQCQAKYQAKFWGFWMLGGMAGGGMGFIFAPEVKEQASDWLADVMLSTKRRLENSLPFAMDPVVYDFRINADGTSAEFSWSQAMPQGYYELMIPSLLRKDLQNLSPARRLELERVGSLCRESHPSPDGALDGQLAGRLLDRILPQAIPVESGKESMEGLLAQHGFDSVAHAQLREDMLAGRLGLPQNRLPATALIEDVAEGDVTDARAGAPASLRKRAEQAIAAGEIAVLTLAAGVGSRWTQGAGVVKALHPFCKIAGQHRTFLDVHLAKSRKTGERYGRYPAHIVASGYMTDSPIRQYLEPLAYPGNKLVSSGKSVGLRLVPTAQDLHFAWEETSHQLLDEQQEKMRQSGRAALLAWASSQGHAANYLDNLPLQCMHPVGHWYEVPNMLRNGTLQKLLQMEPQLRYLMLHNIDTLGASLDPDILALHMNSNACLSFEVIARRLEDRGGGLARVDGRPRLVEGLAMPNEEDEFKLSYYNSMTTWIDIDRLLDVFKLSRDKLEDSELVDESIRKLGRRIPTYITIKEVKKRWGKGQEDVYPVSQFEKLWGDMSSLPEVDTQFIVVPTERGQQLKEQAQLDGWLRDGSAAAIEQLCSWSP</sequence>
<dbReference type="GO" id="GO:0070569">
    <property type="term" value="F:uridylyltransferase activity"/>
    <property type="evidence" value="ECO:0007669"/>
    <property type="project" value="InterPro"/>
</dbReference>
<proteinExistence type="predicted"/>
<dbReference type="GO" id="GO:0050201">
    <property type="term" value="F:fucokinase activity"/>
    <property type="evidence" value="ECO:0007669"/>
    <property type="project" value="TreeGrafter"/>
</dbReference>
<organism evidence="4 5">
    <name type="scientific">Aureliella helgolandensis</name>
    <dbReference type="NCBI Taxonomy" id="2527968"/>
    <lineage>
        <taxon>Bacteria</taxon>
        <taxon>Pseudomonadati</taxon>
        <taxon>Planctomycetota</taxon>
        <taxon>Planctomycetia</taxon>
        <taxon>Pirellulales</taxon>
        <taxon>Pirellulaceae</taxon>
        <taxon>Aureliella</taxon>
    </lineage>
</organism>
<dbReference type="OrthoDB" id="9804758at2"/>
<evidence type="ECO:0000313" key="4">
    <source>
        <dbReference type="EMBL" id="QDV24013.1"/>
    </source>
</evidence>
<dbReference type="RefSeq" id="WP_145077359.1">
    <property type="nucleotide sequence ID" value="NZ_CP036298.1"/>
</dbReference>
<dbReference type="Gene3D" id="3.30.230.120">
    <property type="match status" value="1"/>
</dbReference>
<evidence type="ECO:0000256" key="1">
    <source>
        <dbReference type="ARBA" id="ARBA00022679"/>
    </source>
</evidence>
<dbReference type="InterPro" id="IPR002618">
    <property type="entry name" value="UDPGP_fam"/>
</dbReference>
<evidence type="ECO:0000256" key="2">
    <source>
        <dbReference type="ARBA" id="ARBA00022695"/>
    </source>
</evidence>
<keyword evidence="2 4" id="KW-0548">Nucleotidyltransferase</keyword>
<evidence type="ECO:0000313" key="5">
    <source>
        <dbReference type="Proteomes" id="UP000318017"/>
    </source>
</evidence>
<dbReference type="Pfam" id="PF01704">
    <property type="entry name" value="UDPGP"/>
    <property type="match status" value="1"/>
</dbReference>
<protein>
    <submittedName>
        <fullName evidence="4">UTP--glucose-1-phosphate uridylyltransferase</fullName>
    </submittedName>
</protein>
<dbReference type="AlphaFoldDB" id="A0A518G5Z8"/>
<dbReference type="GO" id="GO:0042352">
    <property type="term" value="P:GDP-L-fucose salvage"/>
    <property type="evidence" value="ECO:0007669"/>
    <property type="project" value="TreeGrafter"/>
</dbReference>
<keyword evidence="1 4" id="KW-0808">Transferase</keyword>
<reference evidence="4 5" key="1">
    <citation type="submission" date="2019-02" db="EMBL/GenBank/DDBJ databases">
        <title>Deep-cultivation of Planctomycetes and their phenomic and genomic characterization uncovers novel biology.</title>
        <authorList>
            <person name="Wiegand S."/>
            <person name="Jogler M."/>
            <person name="Boedeker C."/>
            <person name="Pinto D."/>
            <person name="Vollmers J."/>
            <person name="Rivas-Marin E."/>
            <person name="Kohn T."/>
            <person name="Peeters S.H."/>
            <person name="Heuer A."/>
            <person name="Rast P."/>
            <person name="Oberbeckmann S."/>
            <person name="Bunk B."/>
            <person name="Jeske O."/>
            <person name="Meyerdierks A."/>
            <person name="Storesund J.E."/>
            <person name="Kallscheuer N."/>
            <person name="Luecker S."/>
            <person name="Lage O.M."/>
            <person name="Pohl T."/>
            <person name="Merkel B.J."/>
            <person name="Hornburger P."/>
            <person name="Mueller R.-W."/>
            <person name="Bruemmer F."/>
            <person name="Labrenz M."/>
            <person name="Spormann A.M."/>
            <person name="Op den Camp H."/>
            <person name="Overmann J."/>
            <person name="Amann R."/>
            <person name="Jetten M.S.M."/>
            <person name="Mascher T."/>
            <person name="Medema M.H."/>
            <person name="Devos D.P."/>
            <person name="Kaster A.-K."/>
            <person name="Ovreas L."/>
            <person name="Rohde M."/>
            <person name="Galperin M.Y."/>
            <person name="Jogler C."/>
        </authorList>
    </citation>
    <scope>NUCLEOTIDE SEQUENCE [LARGE SCALE GENOMIC DNA]</scope>
    <source>
        <strain evidence="4 5">Q31a</strain>
    </source>
</reference>
<dbReference type="InterPro" id="IPR029044">
    <property type="entry name" value="Nucleotide-diphossugar_trans"/>
</dbReference>
<gene>
    <name evidence="4" type="ORF">Q31a_23260</name>
</gene>
<keyword evidence="3" id="KW-0418">Kinase</keyword>
<dbReference type="EMBL" id="CP036298">
    <property type="protein sequence ID" value="QDV24013.1"/>
    <property type="molecule type" value="Genomic_DNA"/>
</dbReference>
<dbReference type="KEGG" id="ahel:Q31a_23260"/>
<name>A0A518G5Z8_9BACT</name>
<keyword evidence="5" id="KW-1185">Reference proteome</keyword>
<dbReference type="SUPFAM" id="SSF53448">
    <property type="entry name" value="Nucleotide-diphospho-sugar transferases"/>
    <property type="match status" value="1"/>
</dbReference>
<accession>A0A518G5Z8</accession>